<keyword evidence="2" id="KW-0614">Plasmid</keyword>
<evidence type="ECO:0000256" key="1">
    <source>
        <dbReference type="SAM" id="Phobius"/>
    </source>
</evidence>
<dbReference type="EMBL" id="LC521840">
    <property type="protein sequence ID" value="BBV25858.1"/>
    <property type="molecule type" value="Genomic_DNA"/>
</dbReference>
<reference evidence="2" key="1">
    <citation type="submission" date="2020-01" db="EMBL/GenBank/DDBJ databases">
        <title>Genotype-dependent distribution of carbapenemase genes among Enterobacteriaceae in Thailand.</title>
        <authorList>
            <person name="Takeuchi D."/>
            <person name="Abe R."/>
            <person name="Sakamoto N."/>
            <person name="Sugawara Y."/>
            <person name="Akeda Y."/>
            <person name="Hamada S."/>
        </authorList>
    </citation>
    <scope>NUCLEOTIDE SEQUENCE</scope>
    <source>
        <strain evidence="2">C127</strain>
        <plasmid evidence="2">pC127_NDM1</plasmid>
    </source>
</reference>
<keyword evidence="1" id="KW-0472">Membrane</keyword>
<accession>A0A809SYP5</accession>
<dbReference type="AlphaFoldDB" id="A0A809SYP5"/>
<keyword evidence="1" id="KW-0812">Transmembrane</keyword>
<keyword evidence="1" id="KW-1133">Transmembrane helix</keyword>
<feature type="transmembrane region" description="Helical" evidence="1">
    <location>
        <begin position="29"/>
        <end position="50"/>
    </location>
</feature>
<organism evidence="2">
    <name type="scientific">Klebsiella pneumoniae</name>
    <dbReference type="NCBI Taxonomy" id="573"/>
    <lineage>
        <taxon>Bacteria</taxon>
        <taxon>Pseudomonadati</taxon>
        <taxon>Pseudomonadota</taxon>
        <taxon>Gammaproteobacteria</taxon>
        <taxon>Enterobacterales</taxon>
        <taxon>Enterobacteriaceae</taxon>
        <taxon>Klebsiella/Raoultella group</taxon>
        <taxon>Klebsiella</taxon>
        <taxon>Klebsiella pneumoniae complex</taxon>
    </lineage>
</organism>
<proteinExistence type="predicted"/>
<geneLocation type="plasmid" evidence="2">
    <name>pC127_NDM1</name>
</geneLocation>
<evidence type="ECO:0000313" key="2">
    <source>
        <dbReference type="EMBL" id="BBV25858.1"/>
    </source>
</evidence>
<name>A0A809SYP5_KLEPN</name>
<protein>
    <submittedName>
        <fullName evidence="2">Uncharacterized protein</fullName>
    </submittedName>
</protein>
<sequence>MKYSSIAACDVTHPTPLGRANYIEISTNWLYMIGMPALFLQFTAAVGTPARKF</sequence>